<dbReference type="AlphaFoldDB" id="A0AA39TUV3"/>
<comment type="caution">
    <text evidence="10">The sequence shown here is derived from an EMBL/GenBank/DDBJ whole genome shotgun (WGS) entry which is preliminary data.</text>
</comment>
<evidence type="ECO:0000256" key="6">
    <source>
        <dbReference type="ARBA" id="ARBA00023006"/>
    </source>
</evidence>
<dbReference type="FunFam" id="1.10.10.2570:FF:000001">
    <property type="entry name" value="Autophagy-related protein 29"/>
    <property type="match status" value="1"/>
</dbReference>
<evidence type="ECO:0000259" key="9">
    <source>
        <dbReference type="Pfam" id="PF18388"/>
    </source>
</evidence>
<dbReference type="Proteomes" id="UP001174934">
    <property type="component" value="Unassembled WGS sequence"/>
</dbReference>
<reference evidence="10" key="1">
    <citation type="submission" date="2023-06" db="EMBL/GenBank/DDBJ databases">
        <title>Genome-scale phylogeny and comparative genomics of the fungal order Sordariales.</title>
        <authorList>
            <consortium name="Lawrence Berkeley National Laboratory"/>
            <person name="Hensen N."/>
            <person name="Bonometti L."/>
            <person name="Westerberg I."/>
            <person name="Brannstrom I.O."/>
            <person name="Guillou S."/>
            <person name="Cros-Aarteil S."/>
            <person name="Calhoun S."/>
            <person name="Haridas S."/>
            <person name="Kuo A."/>
            <person name="Mondo S."/>
            <person name="Pangilinan J."/>
            <person name="Riley R."/>
            <person name="LaButti K."/>
            <person name="Andreopoulos B."/>
            <person name="Lipzen A."/>
            <person name="Chen C."/>
            <person name="Yanf M."/>
            <person name="Daum C."/>
            <person name="Ng V."/>
            <person name="Clum A."/>
            <person name="Steindorff A."/>
            <person name="Ohm R."/>
            <person name="Martin F."/>
            <person name="Silar P."/>
            <person name="Natvig D."/>
            <person name="Lalanne C."/>
            <person name="Gautier V."/>
            <person name="Ament-velasquez S.L."/>
            <person name="Kruys A."/>
            <person name="Hutchinson M.I."/>
            <person name="Powell A.J."/>
            <person name="Barry K."/>
            <person name="Miller A.N."/>
            <person name="Grigoriev I.V."/>
            <person name="Debuchy R."/>
            <person name="Gladieux P."/>
            <person name="Thoren M.H."/>
            <person name="Johannesson H."/>
        </authorList>
    </citation>
    <scope>NUCLEOTIDE SEQUENCE</scope>
    <source>
        <strain evidence="10">SMH3391-2</strain>
    </source>
</reference>
<evidence type="ECO:0000256" key="8">
    <source>
        <dbReference type="SAM" id="MobiDB-lite"/>
    </source>
</evidence>
<proteinExistence type="inferred from homology"/>
<dbReference type="Pfam" id="PF18388">
    <property type="entry name" value="ATG29_N"/>
    <property type="match status" value="1"/>
</dbReference>
<dbReference type="PANTHER" id="PTHR40012:SF1">
    <property type="entry name" value="AUTOPHAGY-RELATED PROTEIN 29"/>
    <property type="match status" value="1"/>
</dbReference>
<evidence type="ECO:0000256" key="5">
    <source>
        <dbReference type="ARBA" id="ARBA00022927"/>
    </source>
</evidence>
<dbReference type="GO" id="GO:0015031">
    <property type="term" value="P:protein transport"/>
    <property type="evidence" value="ECO:0007669"/>
    <property type="project" value="UniProtKB-KW"/>
</dbReference>
<feature type="compositionally biased region" description="Low complexity" evidence="8">
    <location>
        <begin position="171"/>
        <end position="186"/>
    </location>
</feature>
<dbReference type="Gene3D" id="1.10.10.2570">
    <property type="match status" value="1"/>
</dbReference>
<dbReference type="InterPro" id="IPR040666">
    <property type="entry name" value="Atg29_N"/>
</dbReference>
<evidence type="ECO:0000313" key="10">
    <source>
        <dbReference type="EMBL" id="KAK0613142.1"/>
    </source>
</evidence>
<evidence type="ECO:0000256" key="4">
    <source>
        <dbReference type="ARBA" id="ARBA00022448"/>
    </source>
</evidence>
<feature type="compositionally biased region" description="Basic and acidic residues" evidence="8">
    <location>
        <begin position="142"/>
        <end position="155"/>
    </location>
</feature>
<dbReference type="EMBL" id="JAULSR010000008">
    <property type="protein sequence ID" value="KAK0613142.1"/>
    <property type="molecule type" value="Genomic_DNA"/>
</dbReference>
<keyword evidence="4" id="KW-0813">Transport</keyword>
<dbReference type="InterPro" id="IPR039362">
    <property type="entry name" value="ATG29_sf"/>
</dbReference>
<comment type="similarity">
    <text evidence="2">Belongs to the ATG29 family.</text>
</comment>
<dbReference type="GO" id="GO:0000407">
    <property type="term" value="C:phagophore assembly site"/>
    <property type="evidence" value="ECO:0007669"/>
    <property type="project" value="UniProtKB-SubCell"/>
</dbReference>
<comment type="function">
    <text evidence="7">Plays a role in autophagy. Functions at the preautophagosomal structure (PAS) in order to form normal autophagosomes under starvation conditions. Also plays a role in mitophagy and regulation of filamentous growth.</text>
</comment>
<sequence>MASREKRRYSSTKEKREPKYHVFVRLPFNRGDFVDPPPLDWDERKSEALWGVLSGVSQTDIDWNALAAKFDVTVEFLLQMVSYLTELHTSQLRAQIRKAAAAKSSGSLAPSAVPGAEPSAVTAEAMRRTGPGGGPAPSVHPIRKDSLLPKNDKTSAPKPPQVPRNSSASTAVVAQKQSQNQKQNLLPATKTTANRLSNPPRRRLSSLNIVTTMPVSPLTQNLEDASPGPADSDSSESSSSESSSESSVQNRIIRRPPRFHLPAKAGDGEDDDDEVEPAFLPFRTQQQQQQQQRQWQRQQQQQRQDSAAGSSGHDLGATLRGYVQDLGGRRLPKVPSQMRDQSQTSDSSTNSATIPPRRSASDRNTALGPLSPRRTAELAGRSSGKGKGISREGSEGTPSMGSSFSDLDDASVTQSALEEALASRMQDDTISSRMSTIGQAFRSRYLPKSNRP</sequence>
<evidence type="ECO:0000256" key="1">
    <source>
        <dbReference type="ARBA" id="ARBA00004329"/>
    </source>
</evidence>
<protein>
    <recommendedName>
        <fullName evidence="3">Autophagy-related protein 29</fullName>
    </recommendedName>
</protein>
<dbReference type="PANTHER" id="PTHR40012">
    <property type="entry name" value="AUTOPHAGY-RELATED PROTEIN 29"/>
    <property type="match status" value="1"/>
</dbReference>
<gene>
    <name evidence="10" type="ORF">B0T17DRAFT_542955</name>
</gene>
<keyword evidence="11" id="KW-1185">Reference proteome</keyword>
<feature type="compositionally biased region" description="Low complexity" evidence="8">
    <location>
        <begin position="340"/>
        <end position="349"/>
    </location>
</feature>
<feature type="region of interest" description="Disordered" evidence="8">
    <location>
        <begin position="215"/>
        <end position="452"/>
    </location>
</feature>
<comment type="subcellular location">
    <subcellularLocation>
        <location evidence="1">Preautophagosomal structure</location>
    </subcellularLocation>
</comment>
<feature type="region of interest" description="Disordered" evidence="8">
    <location>
        <begin position="104"/>
        <end position="201"/>
    </location>
</feature>
<evidence type="ECO:0000313" key="11">
    <source>
        <dbReference type="Proteomes" id="UP001174934"/>
    </source>
</evidence>
<accession>A0AA39TUV3</accession>
<name>A0AA39TUV3_9PEZI</name>
<dbReference type="GO" id="GO:0000045">
    <property type="term" value="P:autophagosome assembly"/>
    <property type="evidence" value="ECO:0007669"/>
    <property type="project" value="InterPro"/>
</dbReference>
<dbReference type="InterPro" id="IPR039113">
    <property type="entry name" value="ATG29"/>
</dbReference>
<evidence type="ECO:0000256" key="2">
    <source>
        <dbReference type="ARBA" id="ARBA00010082"/>
    </source>
</evidence>
<organism evidence="10 11">
    <name type="scientific">Bombardia bombarda</name>
    <dbReference type="NCBI Taxonomy" id="252184"/>
    <lineage>
        <taxon>Eukaryota</taxon>
        <taxon>Fungi</taxon>
        <taxon>Dikarya</taxon>
        <taxon>Ascomycota</taxon>
        <taxon>Pezizomycotina</taxon>
        <taxon>Sordariomycetes</taxon>
        <taxon>Sordariomycetidae</taxon>
        <taxon>Sordariales</taxon>
        <taxon>Lasiosphaeriaceae</taxon>
        <taxon>Bombardia</taxon>
    </lineage>
</organism>
<keyword evidence="6" id="KW-0072">Autophagy</keyword>
<evidence type="ECO:0000256" key="3">
    <source>
        <dbReference type="ARBA" id="ARBA00013784"/>
    </source>
</evidence>
<keyword evidence="5" id="KW-0653">Protein transport</keyword>
<feature type="domain" description="Atg29 N-terminal" evidence="9">
    <location>
        <begin position="20"/>
        <end position="72"/>
    </location>
</feature>
<feature type="compositionally biased region" description="Polar residues" evidence="8">
    <location>
        <begin position="397"/>
        <end position="416"/>
    </location>
</feature>
<feature type="compositionally biased region" description="Low complexity" evidence="8">
    <location>
        <begin position="231"/>
        <end position="247"/>
    </location>
</feature>
<feature type="compositionally biased region" description="Low complexity" evidence="8">
    <location>
        <begin position="285"/>
        <end position="304"/>
    </location>
</feature>
<evidence type="ECO:0000256" key="7">
    <source>
        <dbReference type="ARBA" id="ARBA00060351"/>
    </source>
</evidence>
<feature type="compositionally biased region" description="Polar residues" evidence="8">
    <location>
        <begin position="428"/>
        <end position="438"/>
    </location>
</feature>